<dbReference type="Gene3D" id="3.40.50.150">
    <property type="entry name" value="Vaccinia Virus protein VP39"/>
    <property type="match status" value="1"/>
</dbReference>
<feature type="domain" description="Methyltransferase" evidence="1">
    <location>
        <begin position="2"/>
        <end position="75"/>
    </location>
</feature>
<sequence length="182" mass="21128">MTGIDLSKKALTILTESIKNKKIKARIIRGDMRKIPFENEFDAVINMFTAFGYLETDNENLKVLRAVAKSLKPGGKFLIDIVNRDRLLVNFQPKSWQKSGRLLLLEERIYNTKTHRNTVKIQILDEKGRWHKTAHIVRMYSLKEMKENLNRAGLKVVKVYGDTIGNQKFTRNSRRLVILATK</sequence>
<protein>
    <recommendedName>
        <fullName evidence="1">Methyltransferase domain-containing protein</fullName>
    </recommendedName>
</protein>
<dbReference type="Pfam" id="PF13649">
    <property type="entry name" value="Methyltransf_25"/>
    <property type="match status" value="1"/>
</dbReference>
<accession>A0A2H9T1N3</accession>
<dbReference type="Proteomes" id="UP000236946">
    <property type="component" value="Unassembled WGS sequence"/>
</dbReference>
<evidence type="ECO:0000313" key="3">
    <source>
        <dbReference type="Proteomes" id="UP000236946"/>
    </source>
</evidence>
<proteinExistence type="predicted"/>
<evidence type="ECO:0000313" key="2">
    <source>
        <dbReference type="EMBL" id="PJE69567.1"/>
    </source>
</evidence>
<name>A0A2H9T1N3_9BACT</name>
<dbReference type="EMBL" id="PFEN01000022">
    <property type="protein sequence ID" value="PJE69567.1"/>
    <property type="molecule type" value="Genomic_DNA"/>
</dbReference>
<organism evidence="2 3">
    <name type="scientific">Candidatus Staskawiczbacteria bacterium CG10_big_fil_rev_8_21_14_0_10_38_10</name>
    <dbReference type="NCBI Taxonomy" id="1974891"/>
    <lineage>
        <taxon>Bacteria</taxon>
        <taxon>Candidatus Staskawicziibacteriota</taxon>
    </lineage>
</organism>
<gene>
    <name evidence="2" type="ORF">COU98_01390</name>
</gene>
<dbReference type="InterPro" id="IPR041698">
    <property type="entry name" value="Methyltransf_25"/>
</dbReference>
<dbReference type="SUPFAM" id="SSF53335">
    <property type="entry name" value="S-adenosyl-L-methionine-dependent methyltransferases"/>
    <property type="match status" value="1"/>
</dbReference>
<dbReference type="InterPro" id="IPR029063">
    <property type="entry name" value="SAM-dependent_MTases_sf"/>
</dbReference>
<comment type="caution">
    <text evidence="2">The sequence shown here is derived from an EMBL/GenBank/DDBJ whole genome shotgun (WGS) entry which is preliminary data.</text>
</comment>
<reference evidence="3" key="1">
    <citation type="submission" date="2017-09" db="EMBL/GenBank/DDBJ databases">
        <title>Depth-based differentiation of microbial function through sediment-hosted aquifers and enrichment of novel symbionts in the deep terrestrial subsurface.</title>
        <authorList>
            <person name="Probst A.J."/>
            <person name="Ladd B."/>
            <person name="Jarett J.K."/>
            <person name="Geller-Mcgrath D.E."/>
            <person name="Sieber C.M.K."/>
            <person name="Emerson J.B."/>
            <person name="Anantharaman K."/>
            <person name="Thomas B.C."/>
            <person name="Malmstrom R."/>
            <person name="Stieglmeier M."/>
            <person name="Klingl A."/>
            <person name="Woyke T."/>
            <person name="Ryan C.M."/>
            <person name="Banfield J.F."/>
        </authorList>
    </citation>
    <scope>NUCLEOTIDE SEQUENCE [LARGE SCALE GENOMIC DNA]</scope>
</reference>
<dbReference type="CDD" id="cd02440">
    <property type="entry name" value="AdoMet_MTases"/>
    <property type="match status" value="1"/>
</dbReference>
<dbReference type="Gene3D" id="2.20.25.110">
    <property type="entry name" value="S-adenosyl-L-methionine-dependent methyltransferases"/>
    <property type="match status" value="1"/>
</dbReference>
<dbReference type="AlphaFoldDB" id="A0A2H9T1N3"/>
<evidence type="ECO:0000259" key="1">
    <source>
        <dbReference type="Pfam" id="PF13649"/>
    </source>
</evidence>